<evidence type="ECO:0000313" key="3">
    <source>
        <dbReference type="Proteomes" id="UP000095256"/>
    </source>
</evidence>
<keyword evidence="1" id="KW-0812">Transmembrane</keyword>
<keyword evidence="1" id="KW-0472">Membrane</keyword>
<accession>A0A1E5L0E4</accession>
<dbReference type="InterPro" id="IPR020275">
    <property type="entry name" value="DUF5592"/>
</dbReference>
<protein>
    <submittedName>
        <fullName evidence="2">Uncharacterized protein</fullName>
    </submittedName>
</protein>
<keyword evidence="3" id="KW-1185">Reference proteome</keyword>
<sequence length="102" mass="12392">MSQKLENVESIRPKREIKGWLSLPDFIFIIVVTVISFFIRGIVFPLFEIPFVIFTFLNAVFLVKPPKENPKQKNYNMLWLILRRYFFKEYLPFRSIDVREFK</sequence>
<evidence type="ECO:0000256" key="1">
    <source>
        <dbReference type="SAM" id="Phobius"/>
    </source>
</evidence>
<feature type="transmembrane region" description="Helical" evidence="1">
    <location>
        <begin position="20"/>
        <end position="39"/>
    </location>
</feature>
<name>A0A1E5L0E4_9ENTE</name>
<organism evidence="2 3">
    <name type="scientific">Enterococcus rivorum</name>
    <dbReference type="NCBI Taxonomy" id="762845"/>
    <lineage>
        <taxon>Bacteria</taxon>
        <taxon>Bacillati</taxon>
        <taxon>Bacillota</taxon>
        <taxon>Bacilli</taxon>
        <taxon>Lactobacillales</taxon>
        <taxon>Enterococcaceae</taxon>
        <taxon>Enterococcus</taxon>
    </lineage>
</organism>
<gene>
    <name evidence="2" type="ORF">BCR26_08670</name>
</gene>
<dbReference type="Pfam" id="PF17332">
    <property type="entry name" value="DUF5592"/>
    <property type="match status" value="1"/>
</dbReference>
<reference evidence="2 3" key="1">
    <citation type="submission" date="2016-09" db="EMBL/GenBank/DDBJ databases">
        <authorList>
            <person name="Capua I."/>
            <person name="De Benedictis P."/>
            <person name="Joannis T."/>
            <person name="Lombin L.H."/>
            <person name="Cattoli G."/>
        </authorList>
    </citation>
    <scope>NUCLEOTIDE SEQUENCE [LARGE SCALE GENOMIC DNA]</scope>
    <source>
        <strain evidence="2 3">LMG 25899</strain>
    </source>
</reference>
<keyword evidence="1" id="KW-1133">Transmembrane helix</keyword>
<dbReference type="AlphaFoldDB" id="A0A1E5L0E4"/>
<dbReference type="OrthoDB" id="9975954at2"/>
<feature type="transmembrane region" description="Helical" evidence="1">
    <location>
        <begin position="45"/>
        <end position="63"/>
    </location>
</feature>
<comment type="caution">
    <text evidence="2">The sequence shown here is derived from an EMBL/GenBank/DDBJ whole genome shotgun (WGS) entry which is preliminary data.</text>
</comment>
<dbReference type="STRING" id="762845.BCR26_08670"/>
<evidence type="ECO:0000313" key="2">
    <source>
        <dbReference type="EMBL" id="OEH83544.1"/>
    </source>
</evidence>
<dbReference type="RefSeq" id="WP_069697417.1">
    <property type="nucleotide sequence ID" value="NZ_JAGGMA010000012.1"/>
</dbReference>
<dbReference type="EMBL" id="MIEK01000005">
    <property type="protein sequence ID" value="OEH83544.1"/>
    <property type="molecule type" value="Genomic_DNA"/>
</dbReference>
<dbReference type="Proteomes" id="UP000095256">
    <property type="component" value="Unassembled WGS sequence"/>
</dbReference>
<proteinExistence type="predicted"/>